<dbReference type="Pfam" id="PF25779">
    <property type="entry name" value="Tubulin-bind_CPAP"/>
    <property type="match status" value="1"/>
</dbReference>
<feature type="compositionally biased region" description="Low complexity" evidence="3">
    <location>
        <begin position="1211"/>
        <end position="1223"/>
    </location>
</feature>
<protein>
    <recommendedName>
        <fullName evidence="8">Centromere protein J</fullName>
    </recommendedName>
</protein>
<feature type="domain" description="CENPJ tubulin-binding region" evidence="5">
    <location>
        <begin position="397"/>
        <end position="448"/>
    </location>
</feature>
<feature type="compositionally biased region" description="Polar residues" evidence="3">
    <location>
        <begin position="931"/>
        <end position="954"/>
    </location>
</feature>
<feature type="region of interest" description="Disordered" evidence="3">
    <location>
        <begin position="1001"/>
        <end position="1175"/>
    </location>
</feature>
<feature type="compositionally biased region" description="Low complexity" evidence="3">
    <location>
        <begin position="61"/>
        <end position="73"/>
    </location>
</feature>
<reference evidence="6" key="1">
    <citation type="submission" date="2023-08" db="EMBL/GenBank/DDBJ databases">
        <authorList>
            <person name="Alioto T."/>
            <person name="Alioto T."/>
            <person name="Gomez Garrido J."/>
        </authorList>
    </citation>
    <scope>NUCLEOTIDE SEQUENCE</scope>
</reference>
<dbReference type="PANTHER" id="PTHR10331">
    <property type="entry name" value="T COMPLEX PROTEIN 10"/>
    <property type="match status" value="1"/>
</dbReference>
<feature type="region of interest" description="Disordered" evidence="3">
    <location>
        <begin position="442"/>
        <end position="555"/>
    </location>
</feature>
<dbReference type="InterPro" id="IPR047002">
    <property type="entry name" value="Tcp10_C_sf"/>
</dbReference>
<evidence type="ECO:0000259" key="4">
    <source>
        <dbReference type="Pfam" id="PF07202"/>
    </source>
</evidence>
<evidence type="ECO:0000313" key="7">
    <source>
        <dbReference type="Proteomes" id="UP001162480"/>
    </source>
</evidence>
<feature type="compositionally biased region" description="Basic and acidic residues" evidence="3">
    <location>
        <begin position="1082"/>
        <end position="1091"/>
    </location>
</feature>
<keyword evidence="2" id="KW-0175">Coiled coil</keyword>
<feature type="domain" description="Centromere protein J C-terminal" evidence="4">
    <location>
        <begin position="1581"/>
        <end position="1613"/>
    </location>
</feature>
<feature type="compositionally biased region" description="Polar residues" evidence="3">
    <location>
        <begin position="107"/>
        <end position="117"/>
    </location>
</feature>
<dbReference type="InterPro" id="IPR009852">
    <property type="entry name" value="CENPJ_C_dom"/>
</dbReference>
<feature type="compositionally biased region" description="Low complexity" evidence="3">
    <location>
        <begin position="16"/>
        <end position="48"/>
    </location>
</feature>
<feature type="compositionally biased region" description="Polar residues" evidence="3">
    <location>
        <begin position="1501"/>
        <end position="1515"/>
    </location>
</feature>
<feature type="coiled-coil region" evidence="2">
    <location>
        <begin position="217"/>
        <end position="244"/>
    </location>
</feature>
<feature type="compositionally biased region" description="Gly residues" evidence="3">
    <location>
        <begin position="1016"/>
        <end position="1035"/>
    </location>
</feature>
<evidence type="ECO:0000259" key="5">
    <source>
        <dbReference type="Pfam" id="PF25779"/>
    </source>
</evidence>
<feature type="domain" description="Centromere protein J C-terminal" evidence="4">
    <location>
        <begin position="1690"/>
        <end position="1724"/>
    </location>
</feature>
<dbReference type="GO" id="GO:0005813">
    <property type="term" value="C:centrosome"/>
    <property type="evidence" value="ECO:0007669"/>
    <property type="project" value="TreeGrafter"/>
</dbReference>
<comment type="similarity">
    <text evidence="1">Belongs to the TCP10 family.</text>
</comment>
<dbReference type="PANTHER" id="PTHR10331:SF6">
    <property type="entry name" value="SPINDLE ASSEMBLY ABNORMAL 4"/>
    <property type="match status" value="1"/>
</dbReference>
<dbReference type="GO" id="GO:0005814">
    <property type="term" value="C:centriole"/>
    <property type="evidence" value="ECO:0007669"/>
    <property type="project" value="TreeGrafter"/>
</dbReference>
<feature type="compositionally biased region" description="Basic residues" evidence="3">
    <location>
        <begin position="457"/>
        <end position="466"/>
    </location>
</feature>
<feature type="compositionally biased region" description="Low complexity" evidence="3">
    <location>
        <begin position="1094"/>
        <end position="1113"/>
    </location>
</feature>
<evidence type="ECO:0008006" key="8">
    <source>
        <dbReference type="Google" id="ProtNLM"/>
    </source>
</evidence>
<feature type="region of interest" description="Disordered" evidence="3">
    <location>
        <begin position="653"/>
        <end position="672"/>
    </location>
</feature>
<gene>
    <name evidence="6" type="ORF">OCTVUL_1B007370</name>
</gene>
<evidence type="ECO:0000256" key="2">
    <source>
        <dbReference type="SAM" id="Coils"/>
    </source>
</evidence>
<accession>A0AA36C2T7</accession>
<dbReference type="GO" id="GO:0061511">
    <property type="term" value="P:centriole elongation"/>
    <property type="evidence" value="ECO:0007669"/>
    <property type="project" value="TreeGrafter"/>
</dbReference>
<feature type="compositionally biased region" description="Low complexity" evidence="3">
    <location>
        <begin position="529"/>
        <end position="552"/>
    </location>
</feature>
<feature type="region of interest" description="Disordered" evidence="3">
    <location>
        <begin position="846"/>
        <end position="871"/>
    </location>
</feature>
<feature type="compositionally biased region" description="Low complexity" evidence="3">
    <location>
        <begin position="1428"/>
        <end position="1445"/>
    </location>
</feature>
<keyword evidence="7" id="KW-1185">Reference proteome</keyword>
<dbReference type="Pfam" id="PF07202">
    <property type="entry name" value="Tcp10_C"/>
    <property type="match status" value="3"/>
</dbReference>
<feature type="region of interest" description="Disordered" evidence="3">
    <location>
        <begin position="1188"/>
        <end position="1267"/>
    </location>
</feature>
<feature type="compositionally biased region" description="Basic and acidic residues" evidence="3">
    <location>
        <begin position="1538"/>
        <end position="1553"/>
    </location>
</feature>
<organism evidence="6 7">
    <name type="scientific">Octopus vulgaris</name>
    <name type="common">Common octopus</name>
    <dbReference type="NCBI Taxonomy" id="6645"/>
    <lineage>
        <taxon>Eukaryota</taxon>
        <taxon>Metazoa</taxon>
        <taxon>Spiralia</taxon>
        <taxon>Lophotrochozoa</taxon>
        <taxon>Mollusca</taxon>
        <taxon>Cephalopoda</taxon>
        <taxon>Coleoidea</taxon>
        <taxon>Octopodiformes</taxon>
        <taxon>Octopoda</taxon>
        <taxon>Incirrata</taxon>
        <taxon>Octopodidae</taxon>
        <taxon>Octopus</taxon>
    </lineage>
</organism>
<evidence type="ECO:0000256" key="1">
    <source>
        <dbReference type="ARBA" id="ARBA00005627"/>
    </source>
</evidence>
<dbReference type="GO" id="GO:0015631">
    <property type="term" value="F:tubulin binding"/>
    <property type="evidence" value="ECO:0007669"/>
    <property type="project" value="TreeGrafter"/>
</dbReference>
<feature type="region of interest" description="Disordered" evidence="3">
    <location>
        <begin position="886"/>
        <end position="906"/>
    </location>
</feature>
<dbReference type="GO" id="GO:0060271">
    <property type="term" value="P:cilium assembly"/>
    <property type="evidence" value="ECO:0007669"/>
    <property type="project" value="TreeGrafter"/>
</dbReference>
<proteinExistence type="inferred from homology"/>
<dbReference type="InterPro" id="IPR058029">
    <property type="entry name" value="Tubulin-bd_CENPJ"/>
</dbReference>
<dbReference type="EMBL" id="OX597843">
    <property type="protein sequence ID" value="CAI9744176.1"/>
    <property type="molecule type" value="Genomic_DNA"/>
</dbReference>
<dbReference type="Proteomes" id="UP001162480">
    <property type="component" value="Chromosome 30"/>
</dbReference>
<feature type="region of interest" description="Disordered" evidence="3">
    <location>
        <begin position="1418"/>
        <end position="1572"/>
    </location>
</feature>
<feature type="region of interest" description="Disordered" evidence="3">
    <location>
        <begin position="418"/>
        <end position="437"/>
    </location>
</feature>
<evidence type="ECO:0000313" key="6">
    <source>
        <dbReference type="EMBL" id="CAI9744176.1"/>
    </source>
</evidence>
<feature type="domain" description="Centromere protein J C-terminal" evidence="4">
    <location>
        <begin position="1654"/>
        <end position="1682"/>
    </location>
</feature>
<feature type="region of interest" description="Disordered" evidence="3">
    <location>
        <begin position="931"/>
        <end position="957"/>
    </location>
</feature>
<dbReference type="InterPro" id="IPR026581">
    <property type="entry name" value="TCP10L/CENPJ"/>
</dbReference>
<dbReference type="Gene3D" id="2.60.450.20">
    <property type="match status" value="1"/>
</dbReference>
<feature type="compositionally biased region" description="Polar residues" evidence="3">
    <location>
        <begin position="769"/>
        <end position="789"/>
    </location>
</feature>
<name>A0AA36C2T7_OCTVU</name>
<feature type="region of interest" description="Disordered" evidence="3">
    <location>
        <begin position="729"/>
        <end position="791"/>
    </location>
</feature>
<evidence type="ECO:0000256" key="3">
    <source>
        <dbReference type="SAM" id="MobiDB-lite"/>
    </source>
</evidence>
<feature type="compositionally biased region" description="Acidic residues" evidence="3">
    <location>
        <begin position="1140"/>
        <end position="1159"/>
    </location>
</feature>
<sequence length="1749" mass="192905">MERAIPKQTLTRVSHPHSSSIATTTTTTISTTTATSTATSPRDASRTSIPSNKCSIKSPGRSSTKRAAAAATSRTEEEKRKSRAPTAALQNIKGTHSNRHQAPRTPHNVNNHSNYSNEGRDKGCSDNDVYYDDVGDDRQTWMAAAGSHIVETNSFPQHTLGNGFATNYCDLQQSGVNGEPSYLPTRTTVAAAAAVTSHEADQLQLVHRFKELRRQQIQQQEMLMHQQKQQLMLLRQEMEQRQKVMANLHADGAAAGLIHHHVKAETPPRIHLHVPAVPSATSLHSKDDIISSSEDEYSPNIEEQRLDGFHVLPEDAGSDDDHEGHCNQMNSPDGGEANYIDPNDVPCRGEENPPLHWTSSHCNDEVRCLEDTPALTTTSDDLECLQPVSVNSSNLDDERPITSEIGRVKTFQQLLEEELQKEKPSPSSLPGNPKRNFLRRGEGIARFNPPPNEKSIQRHAQRKNNRSKSSSAPHRTLPLMLKDQNVPKRPASQPVLSRNKSKETKIEFGKTQCKPPICPPPTNRRRSKSAAAKPLSSSSSQSPSLPSSQKPQTTTVRMLATTPLTPSSHCSVGSSQKPLTITRSAAAMSGPLSHLLRIPAMTAPSSITEGGNGNGTGDINELVDIQSLVTTGAGIPANPKDVEKILRAIYEGQPLPGDSEQREEEETVGKGSALLNESITNSVEVETKDLAEFEFMEQLADDMSFCSDSSVVVKFMHKRLPYNASKLTAAHTGPTSLPDSWRERNSAPSHRPSVHSVNSVISAGRENTEVNGITDSGSDTEETLFSSSEHCSDGDLAYTGADSGEDGGCDGKIFWTGEEVTNDGYVSKKDYNSRDGDTQMNGVVEYQESDSEERGVSLGRPVDATTTGFGSTFRTGTIQNKIDTLFLDSSPKSQRDRERGQRSTQQVEVIRAVGGMGLGVSSVTATAASETGVTCRQRQHRTQASSKDSGSHTMGHSEVKVAVIPLTARGVTRKIAVKDGGSHRSVRGGYVEKRVGTEEVHEYSVGTDTARSMTFGGSGGSGESLGGSRGGGGVKGKGKDEESGSARSSDFCSSDECMTDEDGTVVVVREARSTNNSNGRNSAERRNDVRDSFAAAGVRGRVTGASNDSPSPSDESDRCHTDEDSGSENNNNSYKRNDDGDSDDDDDEDDDEDDEDGDEDSKSSNDDADTWNDTCDSVKKIEESLFQKTLSNKQDPANVVLQVEPAGGKLSSPSSSVSAPPTSNLISKLFPALQTKSQNSTKEDEKQSQQQMATQAPARDGSQSQLLREKLAQLEKEITRFQKENSSLEKLRVEREESVKKLREEVAKFDLVKKDELQKLEEFKEQELKKLRNEKKLFEKYKKAVRSLPSKQDRQEIETLRSQLKDLQEEMKRKESRWNANNNRLRQRIQELEDETHQLKDEIHFMERKRLEWMKEKEAMNQAKKKSIPPISHTPSLSLSTLNSSYDSQTEDEAILEHVEIVRNGTLPSSSKNDPHSGRRRQQPGLNQHQHHSQQQQLQQASEASSNKAPRSSSEALPRRPNVTSAAPQDLSVPSKMDFNRNHLEVEREEENKKKKKKNDNSNKNNTKKISLKHPGIVKGNVLEKMQHPDGKTEKVYQNGARELIFSNGTRKEMSADGKHIALHFFNGDIKQITADQTVIYFYAESETLVTTYPDGLEVLEFPTGQIEKHFPNGTQQITFPDQTVKYLHEDGSEESHCLDGTVIKVEANGIRTLHFPNGQREIHTDQFKDNTPAHENMQHWFQIGRSPS</sequence>
<feature type="region of interest" description="Disordered" evidence="3">
    <location>
        <begin position="1"/>
        <end position="124"/>
    </location>
</feature>